<name>A0ABW9F6K5_9FIRM</name>
<dbReference type="RefSeq" id="WP_408105424.1">
    <property type="nucleotide sequence ID" value="NZ_JBFNFH010000004.1"/>
</dbReference>
<gene>
    <name evidence="10" type="ORF">ABGF40_02920</name>
</gene>
<dbReference type="PANTHER" id="PTHR30578">
    <property type="entry name" value="ELECTRON TRANSPORT COMPLEX PROTEIN RNFD"/>
    <property type="match status" value="1"/>
</dbReference>
<keyword evidence="11" id="KW-1185">Reference proteome</keyword>
<keyword evidence="4" id="KW-0288">FMN</keyword>
<protein>
    <submittedName>
        <fullName evidence="10">RnfABCDGE type electron transport complex subunit D</fullName>
    </submittedName>
</protein>
<dbReference type="EMBL" id="JBFNFH010000004">
    <property type="protein sequence ID" value="MFM1524618.1"/>
    <property type="molecule type" value="Genomic_DNA"/>
</dbReference>
<feature type="transmembrane region" description="Helical" evidence="9">
    <location>
        <begin position="269"/>
        <end position="287"/>
    </location>
</feature>
<evidence type="ECO:0000313" key="10">
    <source>
        <dbReference type="EMBL" id="MFM1524618.1"/>
    </source>
</evidence>
<reference evidence="10 11" key="1">
    <citation type="journal article" date="2024" name="Front. Microbiol.">
        <title>Pangenomic and biochemical analyses of Helcococcus ovis reveal widespread tetracycline resistance and a novel bacterial species, Helcococcus bovis.</title>
        <authorList>
            <person name="Cunha F."/>
            <person name="Zhai Y."/>
            <person name="Casaro S."/>
            <person name="Jones K.L."/>
            <person name="Hernandez M."/>
            <person name="Bisinotto R.S."/>
            <person name="Kariyawasam S."/>
            <person name="Brown M.B."/>
            <person name="Phillips A."/>
            <person name="Jeong K.C."/>
            <person name="Galvao K.N."/>
        </authorList>
    </citation>
    <scope>NUCLEOTIDE SEQUENCE [LARGE SCALE GENOMIC DNA]</scope>
    <source>
        <strain evidence="10 11">KG197</strain>
    </source>
</reference>
<dbReference type="InterPro" id="IPR011303">
    <property type="entry name" value="RnfD_bac"/>
</dbReference>
<evidence type="ECO:0000256" key="1">
    <source>
        <dbReference type="ARBA" id="ARBA00022448"/>
    </source>
</evidence>
<keyword evidence="1" id="KW-0813">Transport</keyword>
<accession>A0ABW9F6K5</accession>
<comment type="caution">
    <text evidence="10">The sequence shown here is derived from an EMBL/GenBank/DDBJ whole genome shotgun (WGS) entry which is preliminary data.</text>
</comment>
<sequence>MFSKLFKKQNMMRTVLTAVSPIIIYGIYVFGWRTLALLVFNIIVACAVEYFSEKYMYKKAQITEAAFVTATLFTLTLSPGLPFWMSGVGVAFGIFFGKEVFGGFGKNVFNPAIVGRAFIYINFPTPMLTFNQAANSERLISGLGGFTKWVTPVLDHTASPTPLLDLKINGTTVDILNLFLGNIAGSIGEISALLIILGGAYMIYKKVASWEIMVSSLIGFVVSSYALILIGVEGDVLPPLQGLLVGGFMFGTVFMSTDPISAPKQVQAKWIYGIMIGAIVVIIRGFSLFPGGMMFAILIAEVFAPIIDYIFKEVNRKKRLAKKATVAKKVVANG</sequence>
<feature type="transmembrane region" description="Helical" evidence="9">
    <location>
        <begin position="236"/>
        <end position="257"/>
    </location>
</feature>
<dbReference type="InterPro" id="IPR004338">
    <property type="entry name" value="NqrB/RnfD"/>
</dbReference>
<keyword evidence="7 9" id="KW-1133">Transmembrane helix</keyword>
<feature type="transmembrane region" description="Helical" evidence="9">
    <location>
        <begin position="293"/>
        <end position="311"/>
    </location>
</feature>
<feature type="transmembrane region" description="Helical" evidence="9">
    <location>
        <begin position="210"/>
        <end position="230"/>
    </location>
</feature>
<keyword evidence="3" id="KW-0285">Flavoprotein</keyword>
<evidence type="ECO:0000256" key="6">
    <source>
        <dbReference type="ARBA" id="ARBA00022967"/>
    </source>
</evidence>
<feature type="transmembrane region" description="Helical" evidence="9">
    <location>
        <begin position="34"/>
        <end position="51"/>
    </location>
</feature>
<evidence type="ECO:0000256" key="4">
    <source>
        <dbReference type="ARBA" id="ARBA00022643"/>
    </source>
</evidence>
<evidence type="ECO:0000313" key="11">
    <source>
        <dbReference type="Proteomes" id="UP001629536"/>
    </source>
</evidence>
<organism evidence="10 11">
    <name type="scientific">Helcococcus bovis</name>
    <dbReference type="NCBI Taxonomy" id="3153252"/>
    <lineage>
        <taxon>Bacteria</taxon>
        <taxon>Bacillati</taxon>
        <taxon>Bacillota</taxon>
        <taxon>Tissierellia</taxon>
        <taxon>Tissierellales</taxon>
        <taxon>Peptoniphilaceae</taxon>
        <taxon>Helcococcus</taxon>
    </lineage>
</organism>
<evidence type="ECO:0000256" key="9">
    <source>
        <dbReference type="SAM" id="Phobius"/>
    </source>
</evidence>
<evidence type="ECO:0000256" key="7">
    <source>
        <dbReference type="ARBA" id="ARBA00022989"/>
    </source>
</evidence>
<evidence type="ECO:0000256" key="5">
    <source>
        <dbReference type="ARBA" id="ARBA00022692"/>
    </source>
</evidence>
<dbReference type="NCBIfam" id="TIGR01946">
    <property type="entry name" value="rnfD"/>
    <property type="match status" value="1"/>
</dbReference>
<dbReference type="Pfam" id="PF03116">
    <property type="entry name" value="NQR2_RnfD_RnfE"/>
    <property type="match status" value="1"/>
</dbReference>
<feature type="transmembrane region" description="Helical" evidence="9">
    <location>
        <begin position="12"/>
        <end position="28"/>
    </location>
</feature>
<keyword evidence="5 9" id="KW-0812">Transmembrane</keyword>
<keyword evidence="2" id="KW-0597">Phosphoprotein</keyword>
<feature type="transmembrane region" description="Helical" evidence="9">
    <location>
        <begin position="72"/>
        <end position="96"/>
    </location>
</feature>
<proteinExistence type="predicted"/>
<keyword evidence="6" id="KW-1278">Translocase</keyword>
<evidence type="ECO:0000256" key="3">
    <source>
        <dbReference type="ARBA" id="ARBA00022630"/>
    </source>
</evidence>
<dbReference type="Proteomes" id="UP001629536">
    <property type="component" value="Unassembled WGS sequence"/>
</dbReference>
<keyword evidence="8 9" id="KW-0472">Membrane</keyword>
<evidence type="ECO:0000256" key="2">
    <source>
        <dbReference type="ARBA" id="ARBA00022553"/>
    </source>
</evidence>
<feature type="transmembrane region" description="Helical" evidence="9">
    <location>
        <begin position="183"/>
        <end position="203"/>
    </location>
</feature>
<dbReference type="PANTHER" id="PTHR30578:SF1">
    <property type="entry name" value="NA(+)-TRANSLOCATING NADH-QUINONE REDUCTASE SUBUNIT B"/>
    <property type="match status" value="1"/>
</dbReference>
<evidence type="ECO:0000256" key="8">
    <source>
        <dbReference type="ARBA" id="ARBA00023136"/>
    </source>
</evidence>